<dbReference type="InterPro" id="IPR027443">
    <property type="entry name" value="IPNS-like_sf"/>
</dbReference>
<name>A0ABR0KUE3_9PEZI</name>
<sequence>MTVPTNTTGEDFVSLPILDLSGANSPTERGVLLRQQAGIDRVSVSRMQLQTTQRLMQHSYHDAVQPLSYRFVHLIEEAFGIPIGTFDGFFLPSAHSADTAAVRMPPQHRIKLIKYPPSSSELVGDEQGLEVLNRNGEWIAAPPVAGTLVVNFGNAFEAATEGAVKATVHRVLAPTSTSSPRYSIPFFQGLPLDLTVSEIQSYIPQAVRLLRKQDEYTTKSNADDVSAFLDPRWDSL</sequence>
<feature type="non-terminal residue" evidence="4">
    <location>
        <position position="236"/>
    </location>
</feature>
<dbReference type="PANTHER" id="PTHR47990">
    <property type="entry name" value="2-OXOGLUTARATE (2OG) AND FE(II)-DEPENDENT OXYGENASE SUPERFAMILY PROTEIN-RELATED"/>
    <property type="match status" value="1"/>
</dbReference>
<evidence type="ECO:0000256" key="2">
    <source>
        <dbReference type="RuleBase" id="RU003682"/>
    </source>
</evidence>
<comment type="similarity">
    <text evidence="1 2">Belongs to the iron/ascorbate-dependent oxidoreductase family.</text>
</comment>
<keyword evidence="2" id="KW-0560">Oxidoreductase</keyword>
<dbReference type="Proteomes" id="UP001357485">
    <property type="component" value="Unassembled WGS sequence"/>
</dbReference>
<dbReference type="InterPro" id="IPR005123">
    <property type="entry name" value="Oxoglu/Fe-dep_dioxygenase_dom"/>
</dbReference>
<dbReference type="EMBL" id="JAVRRA010024642">
    <property type="protein sequence ID" value="KAK5131470.1"/>
    <property type="molecule type" value="Genomic_DNA"/>
</dbReference>
<evidence type="ECO:0000256" key="1">
    <source>
        <dbReference type="ARBA" id="ARBA00008056"/>
    </source>
</evidence>
<dbReference type="PROSITE" id="PS51471">
    <property type="entry name" value="FE2OG_OXY"/>
    <property type="match status" value="1"/>
</dbReference>
<keyword evidence="2" id="KW-0408">Iron</keyword>
<evidence type="ECO:0000259" key="3">
    <source>
        <dbReference type="PROSITE" id="PS51471"/>
    </source>
</evidence>
<feature type="domain" description="Fe2OG dioxygenase" evidence="3">
    <location>
        <begin position="65"/>
        <end position="190"/>
    </location>
</feature>
<accession>A0ABR0KUE3</accession>
<protein>
    <recommendedName>
        <fullName evidence="3">Fe2OG dioxygenase domain-containing protein</fullName>
    </recommendedName>
</protein>
<dbReference type="Pfam" id="PF03171">
    <property type="entry name" value="2OG-FeII_Oxy"/>
    <property type="match status" value="1"/>
</dbReference>
<keyword evidence="5" id="KW-1185">Reference proteome</keyword>
<keyword evidence="2" id="KW-0479">Metal-binding</keyword>
<dbReference type="InterPro" id="IPR050231">
    <property type="entry name" value="Iron_ascorbate_oxido_reductase"/>
</dbReference>
<reference evidence="4 5" key="1">
    <citation type="submission" date="2023-08" db="EMBL/GenBank/DDBJ databases">
        <title>Black Yeasts Isolated from many extreme environments.</title>
        <authorList>
            <person name="Coleine C."/>
            <person name="Stajich J.E."/>
            <person name="Selbmann L."/>
        </authorList>
    </citation>
    <scope>NUCLEOTIDE SEQUENCE [LARGE SCALE GENOMIC DNA]</scope>
    <source>
        <strain evidence="4 5">CCFEE 536</strain>
    </source>
</reference>
<dbReference type="Gene3D" id="2.60.120.330">
    <property type="entry name" value="B-lactam Antibiotic, Isopenicillin N Synthase, Chain"/>
    <property type="match status" value="1"/>
</dbReference>
<proteinExistence type="inferred from homology"/>
<comment type="caution">
    <text evidence="4">The sequence shown here is derived from an EMBL/GenBank/DDBJ whole genome shotgun (WGS) entry which is preliminary data.</text>
</comment>
<gene>
    <name evidence="4" type="ORF">LTR16_000739</name>
</gene>
<evidence type="ECO:0000313" key="4">
    <source>
        <dbReference type="EMBL" id="KAK5131470.1"/>
    </source>
</evidence>
<dbReference type="SUPFAM" id="SSF51197">
    <property type="entry name" value="Clavaminate synthase-like"/>
    <property type="match status" value="1"/>
</dbReference>
<organism evidence="4 5">
    <name type="scientific">Cryomyces antarcticus</name>
    <dbReference type="NCBI Taxonomy" id="329879"/>
    <lineage>
        <taxon>Eukaryota</taxon>
        <taxon>Fungi</taxon>
        <taxon>Dikarya</taxon>
        <taxon>Ascomycota</taxon>
        <taxon>Pezizomycotina</taxon>
        <taxon>Dothideomycetes</taxon>
        <taxon>Dothideomycetes incertae sedis</taxon>
        <taxon>Cryomyces</taxon>
    </lineage>
</organism>
<evidence type="ECO:0000313" key="5">
    <source>
        <dbReference type="Proteomes" id="UP001357485"/>
    </source>
</evidence>
<dbReference type="InterPro" id="IPR044861">
    <property type="entry name" value="IPNS-like_FE2OG_OXY"/>
</dbReference>